<feature type="compositionally biased region" description="Polar residues" evidence="7">
    <location>
        <begin position="625"/>
        <end position="635"/>
    </location>
</feature>
<evidence type="ECO:0000256" key="6">
    <source>
        <dbReference type="ARBA" id="ARBA00023242"/>
    </source>
</evidence>
<dbReference type="Gene3D" id="4.10.240.10">
    <property type="entry name" value="Zn(2)-C6 fungal-type DNA-binding domain"/>
    <property type="match status" value="1"/>
</dbReference>
<organism evidence="9 10">
    <name type="scientific">Coniochaeta pulveracea</name>
    <dbReference type="NCBI Taxonomy" id="177199"/>
    <lineage>
        <taxon>Eukaryota</taxon>
        <taxon>Fungi</taxon>
        <taxon>Dikarya</taxon>
        <taxon>Ascomycota</taxon>
        <taxon>Pezizomycotina</taxon>
        <taxon>Sordariomycetes</taxon>
        <taxon>Sordariomycetidae</taxon>
        <taxon>Coniochaetales</taxon>
        <taxon>Coniochaetaceae</taxon>
        <taxon>Coniochaeta</taxon>
    </lineage>
</organism>
<evidence type="ECO:0000313" key="9">
    <source>
        <dbReference type="EMBL" id="RKU44161.1"/>
    </source>
</evidence>
<sequence>MAPGSSSRNAESERHTQRRPTDSQHASAFGFRVPYVVLLSLTDSETNAMPNPSVPPAGSGRKGSKKVRTGCKTCKIRKVKCDELKPFCLRCSKTGRKCDGYLDAPVRRGMGQQPQTSPSLTYDWASQDEKRSLQFFQQVTAPTLSGDFDAYFWRVLVLQICQKEPAVRHAVLAVSSLHEDMLQERSSSVADGSLRQSFALQQYNKAIACMLGLMTEAEVKPLSPLLTCLLFVCIEFMQSKDVDSLNHLEKGRQILSQLKRKPTGSTKTEMEMITRHLVPMYMRLSFTTFMLGGNPAPIPLELKMVSDLPGMFESLDEAQYCLYDFMDECMRFTRRARHYKDDYDVPISISRALEHEQDYLIRKLARFNVAYSLYQALNPQSASSTAMILLQIHLHLTSIWLSTALTSRETAFDSHLTTFSAMIPLASSFLNAAGPVYLAERKGSSSTDGSTPTGGHSSVFAFDMHVIPPLYFVITKCRHPLIRRAALDLLWKNASRRENLWRADIMAEMAMRHVRLEEGEVLQEGSRLSPLSSTDPSCQAHPPETGRQQRPETHQRRSWFDPATQPLPELSRPWKQGQIYPSRPTQQELPSHHLDDQSVLLEAAEDTSPHSFSSSESQDDHYPYPTSSHPNSTALHLNPPPPYPSPHSSPPTDKRTSTYYTATTHPFQSPPSHRRPPSSVPSHSPPNLPTNPPFDIPEHLRVQNTIIEDTGEGSWVIMFRRLKGPDGEWDARAEFVVV</sequence>
<feature type="domain" description="Zn(2)-C6 fungal-type" evidence="8">
    <location>
        <begin position="70"/>
        <end position="98"/>
    </location>
</feature>
<keyword evidence="1" id="KW-0479">Metal-binding</keyword>
<dbReference type="InterPro" id="IPR036864">
    <property type="entry name" value="Zn2-C6_fun-type_DNA-bd_sf"/>
</dbReference>
<dbReference type="InterPro" id="IPR021858">
    <property type="entry name" value="Fun_TF"/>
</dbReference>
<feature type="compositionally biased region" description="Pro residues" evidence="7">
    <location>
        <begin position="638"/>
        <end position="649"/>
    </location>
</feature>
<dbReference type="InterPro" id="IPR001138">
    <property type="entry name" value="Zn2Cys6_DnaBD"/>
</dbReference>
<dbReference type="CDD" id="cd00067">
    <property type="entry name" value="GAL4"/>
    <property type="match status" value="1"/>
</dbReference>
<feature type="compositionally biased region" description="Basic and acidic residues" evidence="7">
    <location>
        <begin position="10"/>
        <end position="22"/>
    </location>
</feature>
<keyword evidence="2" id="KW-0862">Zinc</keyword>
<dbReference type="Pfam" id="PF11951">
    <property type="entry name" value="Fungal_trans_2"/>
    <property type="match status" value="1"/>
</dbReference>
<dbReference type="InterPro" id="IPR052360">
    <property type="entry name" value="Transcr_Regulatory_Proteins"/>
</dbReference>
<keyword evidence="5" id="KW-0804">Transcription</keyword>
<evidence type="ECO:0000256" key="3">
    <source>
        <dbReference type="ARBA" id="ARBA00023015"/>
    </source>
</evidence>
<dbReference type="GO" id="GO:0003677">
    <property type="term" value="F:DNA binding"/>
    <property type="evidence" value="ECO:0007669"/>
    <property type="project" value="UniProtKB-KW"/>
</dbReference>
<gene>
    <name evidence="9" type="ORF">DL546_006204</name>
</gene>
<feature type="compositionally biased region" description="Pro residues" evidence="7">
    <location>
        <begin position="683"/>
        <end position="695"/>
    </location>
</feature>
<dbReference type="Proteomes" id="UP000275385">
    <property type="component" value="Unassembled WGS sequence"/>
</dbReference>
<comment type="caution">
    <text evidence="9">The sequence shown here is derived from an EMBL/GenBank/DDBJ whole genome shotgun (WGS) entry which is preliminary data.</text>
</comment>
<dbReference type="SMART" id="SM00066">
    <property type="entry name" value="GAL4"/>
    <property type="match status" value="1"/>
</dbReference>
<feature type="region of interest" description="Disordered" evidence="7">
    <location>
        <begin position="1"/>
        <end position="26"/>
    </location>
</feature>
<evidence type="ECO:0000256" key="5">
    <source>
        <dbReference type="ARBA" id="ARBA00023163"/>
    </source>
</evidence>
<dbReference type="GO" id="GO:0000981">
    <property type="term" value="F:DNA-binding transcription factor activity, RNA polymerase II-specific"/>
    <property type="evidence" value="ECO:0007669"/>
    <property type="project" value="InterPro"/>
</dbReference>
<keyword evidence="10" id="KW-1185">Reference proteome</keyword>
<dbReference type="AlphaFoldDB" id="A0A420Y8F6"/>
<keyword evidence="4" id="KW-0238">DNA-binding</keyword>
<feature type="region of interest" description="Disordered" evidence="7">
    <location>
        <begin position="45"/>
        <end position="66"/>
    </location>
</feature>
<dbReference type="OrthoDB" id="2593732at2759"/>
<reference evidence="9 10" key="1">
    <citation type="submission" date="2018-08" db="EMBL/GenBank/DDBJ databases">
        <title>Draft genome of the lignicolous fungus Coniochaeta pulveracea.</title>
        <authorList>
            <person name="Borstlap C.J."/>
            <person name="De Witt R.N."/>
            <person name="Botha A."/>
            <person name="Volschenk H."/>
        </authorList>
    </citation>
    <scope>NUCLEOTIDE SEQUENCE [LARGE SCALE GENOMIC DNA]</scope>
    <source>
        <strain evidence="9 10">CAB683</strain>
    </source>
</reference>
<evidence type="ECO:0000256" key="2">
    <source>
        <dbReference type="ARBA" id="ARBA00022833"/>
    </source>
</evidence>
<dbReference type="PANTHER" id="PTHR36206:SF16">
    <property type="entry name" value="TRANSCRIPTION FACTOR DOMAIN-CONTAINING PROTEIN-RELATED"/>
    <property type="match status" value="1"/>
</dbReference>
<evidence type="ECO:0000256" key="7">
    <source>
        <dbReference type="SAM" id="MobiDB-lite"/>
    </source>
</evidence>
<dbReference type="GO" id="GO:0008270">
    <property type="term" value="F:zinc ion binding"/>
    <property type="evidence" value="ECO:0007669"/>
    <property type="project" value="InterPro"/>
</dbReference>
<protein>
    <recommendedName>
        <fullName evidence="8">Zn(2)-C6 fungal-type domain-containing protein</fullName>
    </recommendedName>
</protein>
<dbReference type="SUPFAM" id="SSF57701">
    <property type="entry name" value="Zn2/Cys6 DNA-binding domain"/>
    <property type="match status" value="1"/>
</dbReference>
<feature type="region of interest" description="Disordered" evidence="7">
    <location>
        <begin position="521"/>
        <end position="591"/>
    </location>
</feature>
<dbReference type="Pfam" id="PF00172">
    <property type="entry name" value="Zn_clus"/>
    <property type="match status" value="1"/>
</dbReference>
<proteinExistence type="predicted"/>
<evidence type="ECO:0000313" key="10">
    <source>
        <dbReference type="Proteomes" id="UP000275385"/>
    </source>
</evidence>
<feature type="compositionally biased region" description="Basic and acidic residues" evidence="7">
    <location>
        <begin position="547"/>
        <end position="559"/>
    </location>
</feature>
<keyword evidence="6" id="KW-0539">Nucleus</keyword>
<name>A0A420Y8F6_9PEZI</name>
<accession>A0A420Y8F6</accession>
<dbReference type="PANTHER" id="PTHR36206">
    <property type="entry name" value="ASPERCRYPTIN BIOSYNTHESIS CLUSTER-SPECIFIC TRANSCRIPTION REGULATOR ATNN-RELATED"/>
    <property type="match status" value="1"/>
</dbReference>
<feature type="compositionally biased region" description="Polar residues" evidence="7">
    <location>
        <begin position="657"/>
        <end position="667"/>
    </location>
</feature>
<feature type="region of interest" description="Disordered" evidence="7">
    <location>
        <begin position="604"/>
        <end position="695"/>
    </location>
</feature>
<dbReference type="EMBL" id="QVQW01000034">
    <property type="protein sequence ID" value="RKU44161.1"/>
    <property type="molecule type" value="Genomic_DNA"/>
</dbReference>
<dbReference type="PROSITE" id="PS50048">
    <property type="entry name" value="ZN2_CY6_FUNGAL_2"/>
    <property type="match status" value="1"/>
</dbReference>
<dbReference type="STRING" id="177199.A0A420Y8F6"/>
<keyword evidence="3" id="KW-0805">Transcription regulation</keyword>
<evidence type="ECO:0000256" key="4">
    <source>
        <dbReference type="ARBA" id="ARBA00023125"/>
    </source>
</evidence>
<evidence type="ECO:0000256" key="1">
    <source>
        <dbReference type="ARBA" id="ARBA00022723"/>
    </source>
</evidence>
<evidence type="ECO:0000259" key="8">
    <source>
        <dbReference type="PROSITE" id="PS50048"/>
    </source>
</evidence>
<dbReference type="PROSITE" id="PS00463">
    <property type="entry name" value="ZN2_CY6_FUNGAL_1"/>
    <property type="match status" value="1"/>
</dbReference>